<accession>A0A075GEH6</accession>
<feature type="transmembrane region" description="Helical" evidence="2">
    <location>
        <begin position="183"/>
        <end position="203"/>
    </location>
</feature>
<evidence type="ECO:0000256" key="1">
    <source>
        <dbReference type="SAM" id="MobiDB-lite"/>
    </source>
</evidence>
<protein>
    <submittedName>
        <fullName evidence="4">Integral membrane transporter</fullName>
    </submittedName>
</protein>
<dbReference type="AlphaFoldDB" id="A0A075GEH6"/>
<feature type="domain" description="Major facilitator superfamily (MFS) profile" evidence="3">
    <location>
        <begin position="29"/>
        <end position="427"/>
    </location>
</feature>
<feature type="transmembrane region" description="Helical" evidence="2">
    <location>
        <begin position="380"/>
        <end position="398"/>
    </location>
</feature>
<evidence type="ECO:0000256" key="2">
    <source>
        <dbReference type="SAM" id="Phobius"/>
    </source>
</evidence>
<dbReference type="PANTHER" id="PTHR11360">
    <property type="entry name" value="MONOCARBOXYLATE TRANSPORTER"/>
    <property type="match status" value="1"/>
</dbReference>
<feature type="transmembrane region" description="Helical" evidence="2">
    <location>
        <begin position="338"/>
        <end position="359"/>
    </location>
</feature>
<dbReference type="EMBL" id="KF900641">
    <property type="protein sequence ID" value="AIF02129.1"/>
    <property type="molecule type" value="Genomic_DNA"/>
</dbReference>
<feature type="transmembrane region" description="Helical" evidence="2">
    <location>
        <begin position="155"/>
        <end position="177"/>
    </location>
</feature>
<sequence>MSVNARRSLSLSPSHLPGGIHYAWFIVAILALVQVIGSSIGMSGGIIVPILNDSEGSFGWSMAIIGAAFMVYYLTGAISSPISGWLGDRYGPRRMLLAGGILYATSMILMGLVSQSWHFFLTFSFMMALTQAISMVSLMAAVIRWFRRSLGLGTGILWAASGIGSAALAPLMSYLMGQIGWQATFWSIGIVGGGILILLTVVFRDSPADLGIKPYGATDDEPPSEVKDKAVEHLRLKVFNQHMRRTRAFWNLPVIHSLGCAGHGIVLIYAVPLAVDRDISLVSASIMLSLISLVSVPSRLITPVLAEAYSPKMIMSLCLFVQGATVLLLFWAQDVWMFYLFATLFGMGFGGEWTGYLVINRKYFGEGPLAGCYGWQMSGAMMGHAIAMGLAGLILYVTGSYNPVLAMSMVFSLGGVVVILTLEPTSRVLIPRWEESLPPEARSISASRQEGTTGAGLPEPAPGDD</sequence>
<dbReference type="InterPro" id="IPR050327">
    <property type="entry name" value="Proton-linked_MCT"/>
</dbReference>
<proteinExistence type="predicted"/>
<feature type="transmembrane region" description="Helical" evidence="2">
    <location>
        <begin position="281"/>
        <end position="301"/>
    </location>
</feature>
<reference evidence="4" key="1">
    <citation type="journal article" date="2014" name="Genome Biol. Evol.">
        <title>Pangenome evidence for extensive interdomain horizontal transfer affecting lineage core and shell genes in uncultured planktonic thaumarchaeota and euryarchaeota.</title>
        <authorList>
            <person name="Deschamps P."/>
            <person name="Zivanovic Y."/>
            <person name="Moreira D."/>
            <person name="Rodriguez-Valera F."/>
            <person name="Lopez-Garcia P."/>
        </authorList>
    </citation>
    <scope>NUCLEOTIDE SEQUENCE</scope>
</reference>
<feature type="region of interest" description="Disordered" evidence="1">
    <location>
        <begin position="440"/>
        <end position="465"/>
    </location>
</feature>
<feature type="transmembrane region" description="Helical" evidence="2">
    <location>
        <begin position="95"/>
        <end position="113"/>
    </location>
</feature>
<dbReference type="PANTHER" id="PTHR11360:SF290">
    <property type="entry name" value="MONOCARBOXYLATE MFS PERMEASE"/>
    <property type="match status" value="1"/>
</dbReference>
<dbReference type="InterPro" id="IPR011701">
    <property type="entry name" value="MFS"/>
</dbReference>
<feature type="transmembrane region" description="Helical" evidence="2">
    <location>
        <begin position="21"/>
        <end position="51"/>
    </location>
</feature>
<feature type="transmembrane region" description="Helical" evidence="2">
    <location>
        <begin position="57"/>
        <end position="74"/>
    </location>
</feature>
<feature type="transmembrane region" description="Helical" evidence="2">
    <location>
        <begin position="119"/>
        <end position="143"/>
    </location>
</feature>
<dbReference type="InterPro" id="IPR036259">
    <property type="entry name" value="MFS_trans_sf"/>
</dbReference>
<dbReference type="Gene3D" id="1.20.1250.20">
    <property type="entry name" value="MFS general substrate transporter like domains"/>
    <property type="match status" value="2"/>
</dbReference>
<evidence type="ECO:0000313" key="4">
    <source>
        <dbReference type="EMBL" id="AIF02129.1"/>
    </source>
</evidence>
<dbReference type="SUPFAM" id="SSF103473">
    <property type="entry name" value="MFS general substrate transporter"/>
    <property type="match status" value="1"/>
</dbReference>
<dbReference type="GO" id="GO:0022857">
    <property type="term" value="F:transmembrane transporter activity"/>
    <property type="evidence" value="ECO:0007669"/>
    <property type="project" value="InterPro"/>
</dbReference>
<dbReference type="PROSITE" id="PS50850">
    <property type="entry name" value="MFS"/>
    <property type="match status" value="1"/>
</dbReference>
<evidence type="ECO:0000259" key="3">
    <source>
        <dbReference type="PROSITE" id="PS50850"/>
    </source>
</evidence>
<name>A0A075GEH6_9EURY</name>
<keyword evidence="2" id="KW-0812">Transmembrane</keyword>
<keyword evidence="2" id="KW-1133">Transmembrane helix</keyword>
<dbReference type="InterPro" id="IPR020846">
    <property type="entry name" value="MFS_dom"/>
</dbReference>
<feature type="transmembrane region" description="Helical" evidence="2">
    <location>
        <begin position="313"/>
        <end position="332"/>
    </location>
</feature>
<keyword evidence="2" id="KW-0472">Membrane</keyword>
<organism evidence="4">
    <name type="scientific">uncultured marine group II/III euryarchaeote KM3_153_G11</name>
    <dbReference type="NCBI Taxonomy" id="1457896"/>
    <lineage>
        <taxon>Archaea</taxon>
        <taxon>Methanobacteriati</taxon>
        <taxon>Methanobacteriota</taxon>
        <taxon>environmental samples</taxon>
    </lineage>
</organism>
<feature type="transmembrane region" description="Helical" evidence="2">
    <location>
        <begin position="404"/>
        <end position="422"/>
    </location>
</feature>
<dbReference type="Pfam" id="PF07690">
    <property type="entry name" value="MFS_1"/>
    <property type="match status" value="1"/>
</dbReference>
<feature type="transmembrane region" description="Helical" evidence="2">
    <location>
        <begin position="249"/>
        <end position="275"/>
    </location>
</feature>